<name>L1LFI5_THEEQ</name>
<organism evidence="1 2">
    <name type="scientific">Theileria equi strain WA</name>
    <dbReference type="NCBI Taxonomy" id="1537102"/>
    <lineage>
        <taxon>Eukaryota</taxon>
        <taxon>Sar</taxon>
        <taxon>Alveolata</taxon>
        <taxon>Apicomplexa</taxon>
        <taxon>Aconoidasida</taxon>
        <taxon>Piroplasmida</taxon>
        <taxon>Theileriidae</taxon>
        <taxon>Theileria</taxon>
    </lineage>
</organism>
<protein>
    <submittedName>
        <fullName evidence="1">Uncharacterized protein</fullName>
    </submittedName>
</protein>
<dbReference type="GeneID" id="15807564"/>
<proteinExistence type="predicted"/>
<dbReference type="KEGG" id="beq:BEWA_041540"/>
<evidence type="ECO:0000313" key="1">
    <source>
        <dbReference type="EMBL" id="EKX74116.1"/>
    </source>
</evidence>
<accession>L1LFI5</accession>
<evidence type="ECO:0000313" key="2">
    <source>
        <dbReference type="Proteomes" id="UP000031512"/>
    </source>
</evidence>
<comment type="caution">
    <text evidence="1">The sequence shown here is derived from an EMBL/GenBank/DDBJ whole genome shotgun (WGS) entry which is preliminary data.</text>
</comment>
<dbReference type="Proteomes" id="UP000031512">
    <property type="component" value="Unassembled WGS sequence"/>
</dbReference>
<gene>
    <name evidence="1" type="ORF">BEWA_041540</name>
</gene>
<keyword evidence="2" id="KW-1185">Reference proteome</keyword>
<dbReference type="EMBL" id="ACOU01000002">
    <property type="protein sequence ID" value="EKX74116.1"/>
    <property type="molecule type" value="Genomic_DNA"/>
</dbReference>
<dbReference type="RefSeq" id="XP_004833568.1">
    <property type="nucleotide sequence ID" value="XM_004833511.1"/>
</dbReference>
<reference evidence="1 2" key="1">
    <citation type="journal article" date="2012" name="BMC Genomics">
        <title>Comparative genomic analysis and phylogenetic position of Theileria equi.</title>
        <authorList>
            <person name="Kappmeyer L.S."/>
            <person name="Thiagarajan M."/>
            <person name="Herndon D.R."/>
            <person name="Ramsay J.D."/>
            <person name="Caler E."/>
            <person name="Djikeng A."/>
            <person name="Gillespie J.J."/>
            <person name="Lau A.O."/>
            <person name="Roalson E.H."/>
            <person name="Silva J.C."/>
            <person name="Silva M.G."/>
            <person name="Suarez C.E."/>
            <person name="Ueti M.W."/>
            <person name="Nene V.M."/>
            <person name="Mealey R.H."/>
            <person name="Knowles D.P."/>
            <person name="Brayton K.A."/>
        </authorList>
    </citation>
    <scope>NUCLEOTIDE SEQUENCE [LARGE SCALE GENOMIC DNA]</scope>
    <source>
        <strain evidence="1 2">WA</strain>
    </source>
</reference>
<dbReference type="AlphaFoldDB" id="L1LFI5"/>
<dbReference type="VEuPathDB" id="PiroplasmaDB:BEWA_041540"/>
<sequence>MSQDKVAIDIGQKRSYDNVDVNIDTNPRTISGTYIYGYHKRIHKPKDGYAIGELKNKGKEQIINATLSDYKSISLFYWPSTENQIFILQLGDGDDYYYTNDSTKWTKNQSVNSRNLLNELDEYNCLWNGIHVADISQNFSDIRRAYDCPSCSKYTPRNIGLILYDTYKSSHQYVRYNHNVGGKVGNVRNGEYTILSVPEGINSLYVYWSTGGKETPLILSYLAQRKHIWYSRYDGDSRWRLESTLTQDPPKETPEKIRSLIQQYSIPRIILNLQREQANSYHPEGNILQFKVEKKSIDDSGYHEYKHSRVERGTFKVKEIFYGEKKLTGMEREGSTDSVSAYYFGENPTYDNLVLIQLGNKYYTLKSGYSWNQRYTSGGLLDTIKKQTCLRKGHILDISQKTNPYKCLGCEKIIQVASSTGINNYEHTRHTHYISSGNFSVSYLVNNNTQKNLPSVKNVSRVHVFWYPKGSSSKPLLVFYDFDNNTEDKWFKKSRGQNNNWETLEGPDHKPSYESDYWNIENILKRIFTTPETSIPSIVINIKNSDNINEPGGAPGEYSDPGGSRHKIQVTAEEFKVGDAGVQGEEKIEYRKYTHKVKEKTHFRLKFIKHGGSRLDDIKSEEELKEIAAYYWDSDRVFGKPLVIMLTIEKVSAKEYEYWERSKSTDKTWAIVSGHGNDKSKIMDATTLKKLLDELKAEYFPPSNTNVIIGGSVGGVLGTGALGFGGYKLWPVLTTLF</sequence>